<dbReference type="AlphaFoldDB" id="A0A8T0RX96"/>
<protein>
    <submittedName>
        <fullName evidence="2">Uncharacterized protein</fullName>
    </submittedName>
</protein>
<comment type="caution">
    <text evidence="2">The sequence shown here is derived from an EMBL/GenBank/DDBJ whole genome shotgun (WGS) entry which is preliminary data.</text>
</comment>
<feature type="region of interest" description="Disordered" evidence="1">
    <location>
        <begin position="1"/>
        <end position="38"/>
    </location>
</feature>
<evidence type="ECO:0000256" key="1">
    <source>
        <dbReference type="SAM" id="MobiDB-lite"/>
    </source>
</evidence>
<sequence>MFSQTQLPLASSSNQDTKLSKEKSGHEGHSYKKSATRQYHRHISSYHLHYTATISQPLMDSRMAHALR</sequence>
<dbReference type="Proteomes" id="UP000823388">
    <property type="component" value="Chromosome 5N"/>
</dbReference>
<keyword evidence="3" id="KW-1185">Reference proteome</keyword>
<feature type="compositionally biased region" description="Polar residues" evidence="1">
    <location>
        <begin position="1"/>
        <end position="17"/>
    </location>
</feature>
<dbReference type="EMBL" id="CM029046">
    <property type="protein sequence ID" value="KAG2589123.1"/>
    <property type="molecule type" value="Genomic_DNA"/>
</dbReference>
<gene>
    <name evidence="2" type="ORF">PVAP13_5NG303843</name>
</gene>
<organism evidence="2 3">
    <name type="scientific">Panicum virgatum</name>
    <name type="common">Blackwell switchgrass</name>
    <dbReference type="NCBI Taxonomy" id="38727"/>
    <lineage>
        <taxon>Eukaryota</taxon>
        <taxon>Viridiplantae</taxon>
        <taxon>Streptophyta</taxon>
        <taxon>Embryophyta</taxon>
        <taxon>Tracheophyta</taxon>
        <taxon>Spermatophyta</taxon>
        <taxon>Magnoliopsida</taxon>
        <taxon>Liliopsida</taxon>
        <taxon>Poales</taxon>
        <taxon>Poaceae</taxon>
        <taxon>PACMAD clade</taxon>
        <taxon>Panicoideae</taxon>
        <taxon>Panicodae</taxon>
        <taxon>Paniceae</taxon>
        <taxon>Panicinae</taxon>
        <taxon>Panicum</taxon>
        <taxon>Panicum sect. Hiantes</taxon>
    </lineage>
</organism>
<proteinExistence type="predicted"/>
<reference evidence="2" key="1">
    <citation type="submission" date="2020-05" db="EMBL/GenBank/DDBJ databases">
        <title>WGS assembly of Panicum virgatum.</title>
        <authorList>
            <person name="Lovell J.T."/>
            <person name="Jenkins J."/>
            <person name="Shu S."/>
            <person name="Juenger T.E."/>
            <person name="Schmutz J."/>
        </authorList>
    </citation>
    <scope>NUCLEOTIDE SEQUENCE</scope>
    <source>
        <strain evidence="2">AP13</strain>
    </source>
</reference>
<accession>A0A8T0RX96</accession>
<feature type="compositionally biased region" description="Basic and acidic residues" evidence="1">
    <location>
        <begin position="18"/>
        <end position="30"/>
    </location>
</feature>
<evidence type="ECO:0000313" key="3">
    <source>
        <dbReference type="Proteomes" id="UP000823388"/>
    </source>
</evidence>
<evidence type="ECO:0000313" key="2">
    <source>
        <dbReference type="EMBL" id="KAG2589123.1"/>
    </source>
</evidence>
<name>A0A8T0RX96_PANVG</name>